<comment type="subcellular location">
    <subcellularLocation>
        <location evidence="4">Membrane</location>
    </subcellularLocation>
</comment>
<comment type="subunit">
    <text evidence="4">Homodimer. Interacts with CIPK.</text>
</comment>
<feature type="domain" description="EF-hand" evidence="5">
    <location>
        <begin position="67"/>
        <end position="102"/>
    </location>
</feature>
<comment type="function">
    <text evidence="4">Acts as a calcium sensor. CBL proteins interact with CIPK serine-threonine protein kinases. Binding of a CBL protein to the regulatory NAF domain of a CIPK protein lead to the activation of the kinase in a calcium-dependent manner.</text>
</comment>
<keyword evidence="2 4" id="KW-0106">Calcium</keyword>
<feature type="domain" description="EF-hand" evidence="5">
    <location>
        <begin position="312"/>
        <end position="347"/>
    </location>
</feature>
<dbReference type="Proteomes" id="UP001358586">
    <property type="component" value="Chromosome 12"/>
</dbReference>
<evidence type="ECO:0000313" key="7">
    <source>
        <dbReference type="Proteomes" id="UP001358586"/>
    </source>
</evidence>
<comment type="similarity">
    <text evidence="3 4">Belongs to the calcineurin regulatory subunit family.</text>
</comment>
<dbReference type="PROSITE" id="PS00018">
    <property type="entry name" value="EF_HAND_1"/>
    <property type="match status" value="3"/>
</dbReference>
<evidence type="ECO:0000256" key="3">
    <source>
        <dbReference type="ARBA" id="ARBA00023774"/>
    </source>
</evidence>
<accession>A0ABR0MV55</accession>
<evidence type="ECO:0000313" key="6">
    <source>
        <dbReference type="EMBL" id="KAK5777761.1"/>
    </source>
</evidence>
<dbReference type="PANTHER" id="PTHR23056">
    <property type="entry name" value="CALCINEURIN B"/>
    <property type="match status" value="1"/>
</dbReference>
<keyword evidence="7" id="KW-1185">Reference proteome</keyword>
<dbReference type="InterPro" id="IPR011992">
    <property type="entry name" value="EF-hand-dom_pair"/>
</dbReference>
<dbReference type="Pfam" id="PF00036">
    <property type="entry name" value="EF-hand_1"/>
    <property type="match status" value="1"/>
</dbReference>
<dbReference type="InterPro" id="IPR002048">
    <property type="entry name" value="EF_hand_dom"/>
</dbReference>
<dbReference type="Pfam" id="PF13202">
    <property type="entry name" value="EF-hand_5"/>
    <property type="match status" value="1"/>
</dbReference>
<dbReference type="InterPro" id="IPR018247">
    <property type="entry name" value="EF_Hand_1_Ca_BS"/>
</dbReference>
<evidence type="ECO:0000256" key="2">
    <source>
        <dbReference type="ARBA" id="ARBA00022837"/>
    </source>
</evidence>
<feature type="domain" description="EF-hand" evidence="5">
    <location>
        <begin position="148"/>
        <end position="183"/>
    </location>
</feature>
<evidence type="ECO:0000256" key="4">
    <source>
        <dbReference type="RuleBase" id="RU369080"/>
    </source>
</evidence>
<dbReference type="InterPro" id="IPR045198">
    <property type="entry name" value="CNBL1-10"/>
</dbReference>
<keyword evidence="4" id="KW-0472">Membrane</keyword>
<keyword evidence="1 4" id="KW-0677">Repeat</keyword>
<dbReference type="PANTHER" id="PTHR23056:SF147">
    <property type="entry name" value="CALCINEURIN B-LIKE PROTEIN 8"/>
    <property type="match status" value="1"/>
</dbReference>
<organism evidence="6 7">
    <name type="scientific">Gossypium arboreum</name>
    <name type="common">Tree cotton</name>
    <name type="synonym">Gossypium nanking</name>
    <dbReference type="NCBI Taxonomy" id="29729"/>
    <lineage>
        <taxon>Eukaryota</taxon>
        <taxon>Viridiplantae</taxon>
        <taxon>Streptophyta</taxon>
        <taxon>Embryophyta</taxon>
        <taxon>Tracheophyta</taxon>
        <taxon>Spermatophyta</taxon>
        <taxon>Magnoliopsida</taxon>
        <taxon>eudicotyledons</taxon>
        <taxon>Gunneridae</taxon>
        <taxon>Pentapetalae</taxon>
        <taxon>rosids</taxon>
        <taxon>malvids</taxon>
        <taxon>Malvales</taxon>
        <taxon>Malvaceae</taxon>
        <taxon>Malvoideae</taxon>
        <taxon>Gossypium</taxon>
    </lineage>
</organism>
<dbReference type="Pfam" id="PF13499">
    <property type="entry name" value="EF-hand_7"/>
    <property type="match status" value="2"/>
</dbReference>
<evidence type="ECO:0000256" key="1">
    <source>
        <dbReference type="ARBA" id="ARBA00022737"/>
    </source>
</evidence>
<sequence length="404" mass="46346">MGCFCLKKVRNKSGYKDPTILASETPFTVNEVKALYDLFKRVSSSIIDDGLIHKEEFQHAVFRNSSKQNLFADRVFDLFDVKHNGVIEFGEFVRSLSVFHPNAPIADKIAFLFRLYDLRQTGYIEGEELKEMLLALLGESELVLSNDMVEMIVEKAMVEADSNGDGKIDEEEWREFVKNNPSVLKNMTLPYLKDLTSLAFPSFVLNNEAEIMGCVCMKYRVKHEDPTILAAETCFNETEVKALYELFRQLSSSLVDDGYISKEEFLLGLFRNRKEQNLFANRMFQLFDANNDGFIGFGEFVRSLSIFHPDAPRSDKVGFAFQLYDIWQTGFIEPEEVKEMILALLNESNLVLSDDVIDVIVDKTFKDADSNKDGKIDMKEWDEFVAHNPILMKNMTIPHLMDLT</sequence>
<gene>
    <name evidence="6" type="ORF">PVK06_045728</name>
</gene>
<dbReference type="PROSITE" id="PS50222">
    <property type="entry name" value="EF_HAND_2"/>
    <property type="match status" value="6"/>
</dbReference>
<protein>
    <recommendedName>
        <fullName evidence="4">Calcineurin B-like protein</fullName>
    </recommendedName>
</protein>
<feature type="domain" description="EF-hand" evidence="5">
    <location>
        <begin position="104"/>
        <end position="139"/>
    </location>
</feature>
<dbReference type="SMART" id="SM00054">
    <property type="entry name" value="EFh"/>
    <property type="match status" value="6"/>
</dbReference>
<feature type="domain" description="EF-hand" evidence="5">
    <location>
        <begin position="275"/>
        <end position="310"/>
    </location>
</feature>
<dbReference type="Gene3D" id="1.10.238.10">
    <property type="entry name" value="EF-hand"/>
    <property type="match status" value="2"/>
</dbReference>
<proteinExistence type="inferred from homology"/>
<evidence type="ECO:0000259" key="5">
    <source>
        <dbReference type="PROSITE" id="PS50222"/>
    </source>
</evidence>
<dbReference type="SUPFAM" id="SSF47473">
    <property type="entry name" value="EF-hand"/>
    <property type="match status" value="2"/>
</dbReference>
<dbReference type="PRINTS" id="PR00450">
    <property type="entry name" value="RECOVERIN"/>
</dbReference>
<dbReference type="EMBL" id="JARKNE010000012">
    <property type="protein sequence ID" value="KAK5777761.1"/>
    <property type="molecule type" value="Genomic_DNA"/>
</dbReference>
<dbReference type="CDD" id="cd00051">
    <property type="entry name" value="EFh"/>
    <property type="match status" value="1"/>
</dbReference>
<keyword evidence="4" id="KW-0479">Metal-binding</keyword>
<reference evidence="6 7" key="1">
    <citation type="submission" date="2023-03" db="EMBL/GenBank/DDBJ databases">
        <title>WGS of Gossypium arboreum.</title>
        <authorList>
            <person name="Yu D."/>
        </authorList>
    </citation>
    <scope>NUCLEOTIDE SEQUENCE [LARGE SCALE GENOMIC DNA]</scope>
    <source>
        <tissue evidence="6">Leaf</tissue>
    </source>
</reference>
<feature type="domain" description="EF-hand" evidence="5">
    <location>
        <begin position="356"/>
        <end position="391"/>
    </location>
</feature>
<name>A0ABR0MV55_GOSAR</name>
<comment type="caution">
    <text evidence="6">The sequence shown here is derived from an EMBL/GenBank/DDBJ whole genome shotgun (WGS) entry which is preliminary data.</text>
</comment>